<evidence type="ECO:0000256" key="5">
    <source>
        <dbReference type="ARBA" id="ARBA00022771"/>
    </source>
</evidence>
<dbReference type="InterPro" id="IPR013087">
    <property type="entry name" value="Znf_C2H2_type"/>
</dbReference>
<dbReference type="HOGENOM" id="CLU_045687_1_0_1"/>
<keyword evidence="7" id="KW-0539">Nucleus</keyword>
<evidence type="ECO:0000256" key="8">
    <source>
        <dbReference type="PROSITE-ProRule" id="PRU00042"/>
    </source>
</evidence>
<dbReference type="PROSITE" id="PS50157">
    <property type="entry name" value="ZINC_FINGER_C2H2_2"/>
    <property type="match status" value="5"/>
</dbReference>
<feature type="domain" description="C2H2-type" evidence="10">
    <location>
        <begin position="380"/>
        <end position="407"/>
    </location>
</feature>
<feature type="domain" description="C2H2-type" evidence="10">
    <location>
        <begin position="350"/>
        <end position="379"/>
    </location>
</feature>
<dbReference type="FunFam" id="3.30.160.60:FF:000511">
    <property type="entry name" value="zinc finger protein 692 isoform X2"/>
    <property type="match status" value="1"/>
</dbReference>
<dbReference type="PROSITE" id="PS00028">
    <property type="entry name" value="ZINC_FINGER_C2H2_1"/>
    <property type="match status" value="5"/>
</dbReference>
<comment type="similarity">
    <text evidence="2">Belongs to the krueppel C2H2-type zinc-finger protein family.</text>
</comment>
<dbReference type="GO" id="GO:0006357">
    <property type="term" value="P:regulation of transcription by RNA polymerase II"/>
    <property type="evidence" value="ECO:0000318"/>
    <property type="project" value="GO_Central"/>
</dbReference>
<reference evidence="12" key="1">
    <citation type="submission" date="2011-12" db="EMBL/GenBank/DDBJ databases">
        <title>The Draft Genome of Lepisosteus oculatus.</title>
        <authorList>
            <consortium name="The Broad Institute Genome Assembly &amp; Analysis Group"/>
            <consortium name="Computational R&amp;D Group"/>
            <consortium name="and Sequencing Platform"/>
            <person name="Di Palma F."/>
            <person name="Alfoldi J."/>
            <person name="Johnson J."/>
            <person name="Berlin A."/>
            <person name="Gnerre S."/>
            <person name="Jaffe D."/>
            <person name="MacCallum I."/>
            <person name="Young S."/>
            <person name="Walker B.J."/>
            <person name="Lander E.S."/>
            <person name="Lindblad-Toh K."/>
        </authorList>
    </citation>
    <scope>NUCLEOTIDE SEQUENCE [LARGE SCALE GENOMIC DNA]</scope>
</reference>
<protein>
    <recommendedName>
        <fullName evidence="10">C2H2-type domain-containing protein</fullName>
    </recommendedName>
</protein>
<evidence type="ECO:0000256" key="7">
    <source>
        <dbReference type="ARBA" id="ARBA00023242"/>
    </source>
</evidence>
<dbReference type="Ensembl" id="ENSLOCT00000012449.1">
    <property type="protein sequence ID" value="ENSLOCP00000012428.1"/>
    <property type="gene ID" value="ENSLOCG00000010151.1"/>
</dbReference>
<feature type="domain" description="C2H2-type" evidence="10">
    <location>
        <begin position="408"/>
        <end position="435"/>
    </location>
</feature>
<dbReference type="GO" id="GO:0005634">
    <property type="term" value="C:nucleus"/>
    <property type="evidence" value="ECO:0007669"/>
    <property type="project" value="UniProtKB-SubCell"/>
</dbReference>
<dbReference type="EMBL" id="AHAT01000093">
    <property type="status" value="NOT_ANNOTATED_CDS"/>
    <property type="molecule type" value="Genomic_DNA"/>
</dbReference>
<evidence type="ECO:0000256" key="2">
    <source>
        <dbReference type="ARBA" id="ARBA00006991"/>
    </source>
</evidence>
<dbReference type="GeneTree" id="ENSGT00940000161175"/>
<comment type="subcellular location">
    <subcellularLocation>
        <location evidence="1">Nucleus</location>
    </subcellularLocation>
</comment>
<keyword evidence="5 8" id="KW-0863">Zinc-finger</keyword>
<dbReference type="GO" id="GO:0008270">
    <property type="term" value="F:zinc ion binding"/>
    <property type="evidence" value="ECO:0007669"/>
    <property type="project" value="UniProtKB-KW"/>
</dbReference>
<keyword evidence="3" id="KW-0479">Metal-binding</keyword>
<feature type="compositionally biased region" description="Pro residues" evidence="9">
    <location>
        <begin position="464"/>
        <end position="474"/>
    </location>
</feature>
<dbReference type="GO" id="GO:0043035">
    <property type="term" value="F:chromatin insulator sequence binding"/>
    <property type="evidence" value="ECO:0000318"/>
    <property type="project" value="GO_Central"/>
</dbReference>
<dbReference type="STRING" id="7918.ENSLOCP00000012428"/>
<dbReference type="eggNOG" id="KOG1721">
    <property type="taxonomic scope" value="Eukaryota"/>
</dbReference>
<dbReference type="InterPro" id="IPR050888">
    <property type="entry name" value="ZnF_C2H2-type_TF"/>
</dbReference>
<feature type="region of interest" description="Disordered" evidence="9">
    <location>
        <begin position="165"/>
        <end position="248"/>
    </location>
</feature>
<name>W5MVL9_LEPOC</name>
<sequence>MSSTRDAARRQRRRELDARRSKSRIRLGSCLEDWGELKEKLGFGLHSELAQYLLESYFSNICISCSGAVIKMESLDTFLTSKESLNHLVTLVHNHSQQCHFTPIVQAAHSNSPNPHSNVVNKGRRQTAVQVKLLAGADPGLRWECEGGHVFVWCPSERVDRAKKSNLGAREGAERVNSQSETLPALRKTRAKPSRRCRKDGERAKELSTNRTRRDPSSNSPTPDAEHEPAEEVTLEHRAAEDGNSATDKADVHFPCEECEIWEHSSNWRSNRGNQEESEREKQLSILRGLIRNIRRGTDDDISQIGAKRIRKATQREILPCEFDGCGKIFSTRQYLNHHMKYQHFQQKTFACSHPTCGKSFNFKKHLKEHEKLHSNKRDYICEFCARAFRTSSNLIIHRRIHTGEKPLQCEVCGFTCRQKASLNWHMRKHNAESSYLYACEICGKRFEKRDNVAAHRNKSHPQCPGPAPPPSCHPEPLADGTRAGAQPSPS</sequence>
<dbReference type="FunFam" id="3.30.160.60:FF:000598">
    <property type="entry name" value="zinc finger protein 692 isoform X2"/>
    <property type="match status" value="1"/>
</dbReference>
<dbReference type="SMART" id="SM00355">
    <property type="entry name" value="ZnF_C2H2"/>
    <property type="match status" value="5"/>
</dbReference>
<accession>W5MVL9</accession>
<evidence type="ECO:0000256" key="9">
    <source>
        <dbReference type="SAM" id="MobiDB-lite"/>
    </source>
</evidence>
<keyword evidence="6" id="KW-0862">Zinc</keyword>
<evidence type="ECO:0000313" key="11">
    <source>
        <dbReference type="Ensembl" id="ENSLOCP00000012428.1"/>
    </source>
</evidence>
<dbReference type="PANTHER" id="PTHR24406">
    <property type="entry name" value="TRANSCRIPTIONAL REPRESSOR CTCFL-RELATED"/>
    <property type="match status" value="1"/>
</dbReference>
<evidence type="ECO:0000256" key="1">
    <source>
        <dbReference type="ARBA" id="ARBA00004123"/>
    </source>
</evidence>
<dbReference type="InterPro" id="IPR036236">
    <property type="entry name" value="Znf_C2H2_sf"/>
</dbReference>
<feature type="domain" description="C2H2-type" evidence="10">
    <location>
        <begin position="438"/>
        <end position="461"/>
    </location>
</feature>
<keyword evidence="12" id="KW-1185">Reference proteome</keyword>
<dbReference type="Pfam" id="PF00096">
    <property type="entry name" value="zf-C2H2"/>
    <property type="match status" value="4"/>
</dbReference>
<dbReference type="SUPFAM" id="SSF57667">
    <property type="entry name" value="beta-beta-alpha zinc fingers"/>
    <property type="match status" value="3"/>
</dbReference>
<dbReference type="FunFam" id="3.30.160.60:FF:000183">
    <property type="entry name" value="E3 ubiquitin-protein ligase ZFP91"/>
    <property type="match status" value="1"/>
</dbReference>
<dbReference type="AlphaFoldDB" id="W5MVL9"/>
<reference evidence="11" key="3">
    <citation type="submission" date="2025-09" db="UniProtKB">
        <authorList>
            <consortium name="Ensembl"/>
        </authorList>
    </citation>
    <scope>IDENTIFICATION</scope>
</reference>
<feature type="compositionally biased region" description="Basic residues" evidence="9">
    <location>
        <begin position="187"/>
        <end position="198"/>
    </location>
</feature>
<dbReference type="OMA" id="MVWECLA"/>
<evidence type="ECO:0000256" key="3">
    <source>
        <dbReference type="ARBA" id="ARBA00022723"/>
    </source>
</evidence>
<dbReference type="GO" id="GO:0005694">
    <property type="term" value="C:chromosome"/>
    <property type="evidence" value="ECO:0000318"/>
    <property type="project" value="GO_Central"/>
</dbReference>
<dbReference type="InParanoid" id="W5MVL9"/>
<evidence type="ECO:0000259" key="10">
    <source>
        <dbReference type="PROSITE" id="PS50157"/>
    </source>
</evidence>
<proteinExistence type="inferred from homology"/>
<dbReference type="Gene3D" id="3.30.160.60">
    <property type="entry name" value="Classic Zinc Finger"/>
    <property type="match status" value="5"/>
</dbReference>
<feature type="domain" description="C2H2-type" evidence="10">
    <location>
        <begin position="319"/>
        <end position="349"/>
    </location>
</feature>
<feature type="compositionally biased region" description="Basic and acidic residues" evidence="9">
    <location>
        <begin position="199"/>
        <end position="216"/>
    </location>
</feature>
<feature type="region of interest" description="Disordered" evidence="9">
    <location>
        <begin position="454"/>
        <end position="491"/>
    </location>
</feature>
<organism evidence="11 12">
    <name type="scientific">Lepisosteus oculatus</name>
    <name type="common">Spotted gar</name>
    <dbReference type="NCBI Taxonomy" id="7918"/>
    <lineage>
        <taxon>Eukaryota</taxon>
        <taxon>Metazoa</taxon>
        <taxon>Chordata</taxon>
        <taxon>Craniata</taxon>
        <taxon>Vertebrata</taxon>
        <taxon>Euteleostomi</taxon>
        <taxon>Actinopterygii</taxon>
        <taxon>Neopterygii</taxon>
        <taxon>Holostei</taxon>
        <taxon>Semionotiformes</taxon>
        <taxon>Lepisosteidae</taxon>
        <taxon>Lepisosteus</taxon>
    </lineage>
</organism>
<reference evidence="11" key="2">
    <citation type="submission" date="2025-08" db="UniProtKB">
        <authorList>
            <consortium name="Ensembl"/>
        </authorList>
    </citation>
    <scope>IDENTIFICATION</scope>
</reference>
<evidence type="ECO:0000256" key="6">
    <source>
        <dbReference type="ARBA" id="ARBA00022833"/>
    </source>
</evidence>
<dbReference type="Proteomes" id="UP000018468">
    <property type="component" value="Linkage group LG10"/>
</dbReference>
<evidence type="ECO:0000256" key="4">
    <source>
        <dbReference type="ARBA" id="ARBA00022737"/>
    </source>
</evidence>
<feature type="compositionally biased region" description="Basic and acidic residues" evidence="9">
    <location>
        <begin position="224"/>
        <end position="241"/>
    </location>
</feature>
<evidence type="ECO:0000313" key="12">
    <source>
        <dbReference type="Proteomes" id="UP000018468"/>
    </source>
</evidence>
<keyword evidence="4" id="KW-0677">Repeat</keyword>
<dbReference type="Bgee" id="ENSLOCG00000010151">
    <property type="expression patterns" value="Expressed in ovary and 13 other cell types or tissues"/>
</dbReference>